<dbReference type="AlphaFoldDB" id="A0AAV5JSG1"/>
<protein>
    <submittedName>
        <fullName evidence="1">Uncharacterized protein</fullName>
    </submittedName>
</protein>
<dbReference type="EMBL" id="BPVZ01000046">
    <property type="protein sequence ID" value="GKV16572.1"/>
    <property type="molecule type" value="Genomic_DNA"/>
</dbReference>
<name>A0AAV5JSG1_9ROSI</name>
<proteinExistence type="predicted"/>
<organism evidence="1 2">
    <name type="scientific">Rubroshorea leprosula</name>
    <dbReference type="NCBI Taxonomy" id="152421"/>
    <lineage>
        <taxon>Eukaryota</taxon>
        <taxon>Viridiplantae</taxon>
        <taxon>Streptophyta</taxon>
        <taxon>Embryophyta</taxon>
        <taxon>Tracheophyta</taxon>
        <taxon>Spermatophyta</taxon>
        <taxon>Magnoliopsida</taxon>
        <taxon>eudicotyledons</taxon>
        <taxon>Gunneridae</taxon>
        <taxon>Pentapetalae</taxon>
        <taxon>rosids</taxon>
        <taxon>malvids</taxon>
        <taxon>Malvales</taxon>
        <taxon>Dipterocarpaceae</taxon>
        <taxon>Rubroshorea</taxon>
    </lineage>
</organism>
<evidence type="ECO:0000313" key="1">
    <source>
        <dbReference type="EMBL" id="GKV16572.1"/>
    </source>
</evidence>
<gene>
    <name evidence="1" type="ORF">SLEP1_g27196</name>
</gene>
<accession>A0AAV5JSG1</accession>
<comment type="caution">
    <text evidence="1">The sequence shown here is derived from an EMBL/GenBank/DDBJ whole genome shotgun (WGS) entry which is preliminary data.</text>
</comment>
<keyword evidence="2" id="KW-1185">Reference proteome</keyword>
<sequence>MNYLSHYRSAEVLGCEISWDCSVFLSKSSLNYSWQKKGECYQRQPEF</sequence>
<reference evidence="1 2" key="1">
    <citation type="journal article" date="2021" name="Commun. Biol.">
        <title>The genome of Shorea leprosula (Dipterocarpaceae) highlights the ecological relevance of drought in aseasonal tropical rainforests.</title>
        <authorList>
            <person name="Ng K.K.S."/>
            <person name="Kobayashi M.J."/>
            <person name="Fawcett J.A."/>
            <person name="Hatakeyama M."/>
            <person name="Paape T."/>
            <person name="Ng C.H."/>
            <person name="Ang C.C."/>
            <person name="Tnah L.H."/>
            <person name="Lee C.T."/>
            <person name="Nishiyama T."/>
            <person name="Sese J."/>
            <person name="O'Brien M.J."/>
            <person name="Copetti D."/>
            <person name="Mohd Noor M.I."/>
            <person name="Ong R.C."/>
            <person name="Putra M."/>
            <person name="Sireger I.Z."/>
            <person name="Indrioko S."/>
            <person name="Kosugi Y."/>
            <person name="Izuno A."/>
            <person name="Isagi Y."/>
            <person name="Lee S.L."/>
            <person name="Shimizu K.K."/>
        </authorList>
    </citation>
    <scope>NUCLEOTIDE SEQUENCE [LARGE SCALE GENOMIC DNA]</scope>
    <source>
        <strain evidence="1">214</strain>
    </source>
</reference>
<dbReference type="Proteomes" id="UP001054252">
    <property type="component" value="Unassembled WGS sequence"/>
</dbReference>
<evidence type="ECO:0000313" key="2">
    <source>
        <dbReference type="Proteomes" id="UP001054252"/>
    </source>
</evidence>